<dbReference type="PROSITE" id="PS50103">
    <property type="entry name" value="ZF_C3H1"/>
    <property type="match status" value="1"/>
</dbReference>
<dbReference type="PANTHER" id="PTHR38160">
    <property type="entry name" value="ZINC FINGER CCCH DOMAIN-CONTAINING PROTEIN 40"/>
    <property type="match status" value="1"/>
</dbReference>
<dbReference type="Proteomes" id="UP001318860">
    <property type="component" value="Unassembled WGS sequence"/>
</dbReference>
<dbReference type="InterPro" id="IPR000571">
    <property type="entry name" value="Znf_CCCH"/>
</dbReference>
<keyword evidence="5" id="KW-1185">Reference proteome</keyword>
<accession>A0ABR0XDN9</accession>
<feature type="region of interest" description="Disordered" evidence="2">
    <location>
        <begin position="45"/>
        <end position="131"/>
    </location>
</feature>
<keyword evidence="1" id="KW-0863">Zinc-finger</keyword>
<organism evidence="4 5">
    <name type="scientific">Rehmannia glutinosa</name>
    <name type="common">Chinese foxglove</name>
    <dbReference type="NCBI Taxonomy" id="99300"/>
    <lineage>
        <taxon>Eukaryota</taxon>
        <taxon>Viridiplantae</taxon>
        <taxon>Streptophyta</taxon>
        <taxon>Embryophyta</taxon>
        <taxon>Tracheophyta</taxon>
        <taxon>Spermatophyta</taxon>
        <taxon>Magnoliopsida</taxon>
        <taxon>eudicotyledons</taxon>
        <taxon>Gunneridae</taxon>
        <taxon>Pentapetalae</taxon>
        <taxon>asterids</taxon>
        <taxon>lamiids</taxon>
        <taxon>Lamiales</taxon>
        <taxon>Orobanchaceae</taxon>
        <taxon>Rehmannieae</taxon>
        <taxon>Rehmannia</taxon>
    </lineage>
</organism>
<comment type="caution">
    <text evidence="4">The sequence shown here is derived from an EMBL/GenBank/DDBJ whole genome shotgun (WGS) entry which is preliminary data.</text>
</comment>
<feature type="compositionally biased region" description="Basic and acidic residues" evidence="2">
    <location>
        <begin position="45"/>
        <end position="58"/>
    </location>
</feature>
<feature type="domain" description="C3H1-type" evidence="3">
    <location>
        <begin position="6"/>
        <end position="32"/>
    </location>
</feature>
<evidence type="ECO:0000256" key="1">
    <source>
        <dbReference type="PROSITE-ProRule" id="PRU00723"/>
    </source>
</evidence>
<dbReference type="Gene3D" id="4.10.1000.10">
    <property type="entry name" value="Zinc finger, CCCH-type"/>
    <property type="match status" value="1"/>
</dbReference>
<keyword evidence="1" id="KW-0479">Metal-binding</keyword>
<dbReference type="EMBL" id="JABTTQ020000005">
    <property type="protein sequence ID" value="KAK6157267.1"/>
    <property type="molecule type" value="Genomic_DNA"/>
</dbReference>
<evidence type="ECO:0000256" key="2">
    <source>
        <dbReference type="SAM" id="MobiDB-lite"/>
    </source>
</evidence>
<name>A0ABR0XDN9_REHGL</name>
<sequence>MVERKLYKTKLCVLYQRGRCSRQYCNFAHGSAELRGSFNGRQEYREGRDLRERLDRMRSPLNNSPGRGDPKARHSSRGDSPRSLGKRIDRNHRKRKHLDGHSDYSGRMSEGTEDQTNDKRQTSSDTKLRVNEQLREIQSEIKILESDKLQLEMYLEDKVKEADTLTLKIHELEMQLSKEVEERKRFTTKIKKFIKAHNRHLQLQDELKRSHAQLQKLGEQLDLDAAAPGIEDDSRINTMSDDVTGGSSPMNGVQMNYSPQRKRSRVFLEIHDASNPGMLVNPVGGMTEIGKIRVGKLSRQSGNHDQLINSKKPEADVDAYNGRGPLAYEDKSRIGINQSADIASTDKYKVSERGLTLPSTCIAAHAIDEDVEVVEVDDKLQGAGAASTGAVTDVTLKSLRLPFLPPPPPPIPPNVYLQYKGDDENVDVDGVDEETVEVDIV</sequence>
<feature type="region of interest" description="Disordered" evidence="2">
    <location>
        <begin position="225"/>
        <end position="256"/>
    </location>
</feature>
<evidence type="ECO:0000313" key="5">
    <source>
        <dbReference type="Proteomes" id="UP001318860"/>
    </source>
</evidence>
<feature type="compositionally biased region" description="Basic residues" evidence="2">
    <location>
        <begin position="89"/>
        <end position="98"/>
    </location>
</feature>
<proteinExistence type="predicted"/>
<dbReference type="InterPro" id="IPR045868">
    <property type="entry name" value="Znf_C3H13/40"/>
</dbReference>
<feature type="zinc finger region" description="C3H1-type" evidence="1">
    <location>
        <begin position="6"/>
        <end position="32"/>
    </location>
</feature>
<gene>
    <name evidence="4" type="ORF">DH2020_011515</name>
</gene>
<reference evidence="4 5" key="1">
    <citation type="journal article" date="2021" name="Comput. Struct. Biotechnol. J.">
        <title>De novo genome assembly of the potent medicinal plant Rehmannia glutinosa using nanopore technology.</title>
        <authorList>
            <person name="Ma L."/>
            <person name="Dong C."/>
            <person name="Song C."/>
            <person name="Wang X."/>
            <person name="Zheng X."/>
            <person name="Niu Y."/>
            <person name="Chen S."/>
            <person name="Feng W."/>
        </authorList>
    </citation>
    <scope>NUCLEOTIDE SEQUENCE [LARGE SCALE GENOMIC DNA]</scope>
    <source>
        <strain evidence="4">DH-2019</strain>
    </source>
</reference>
<feature type="compositionally biased region" description="Basic and acidic residues" evidence="2">
    <location>
        <begin position="116"/>
        <end position="131"/>
    </location>
</feature>
<evidence type="ECO:0000313" key="4">
    <source>
        <dbReference type="EMBL" id="KAK6157267.1"/>
    </source>
</evidence>
<feature type="compositionally biased region" description="Basic and acidic residues" evidence="2">
    <location>
        <begin position="68"/>
        <end position="80"/>
    </location>
</feature>
<keyword evidence="1" id="KW-0862">Zinc</keyword>
<dbReference type="PANTHER" id="PTHR38160:SF1">
    <property type="entry name" value="ZINC FINGER CCCH DOMAIN-CONTAINING PROTEIN 40"/>
    <property type="match status" value="1"/>
</dbReference>
<protein>
    <recommendedName>
        <fullName evidence="3">C3H1-type domain-containing protein</fullName>
    </recommendedName>
</protein>
<feature type="compositionally biased region" description="Polar residues" evidence="2">
    <location>
        <begin position="236"/>
        <end position="256"/>
    </location>
</feature>
<evidence type="ECO:0000259" key="3">
    <source>
        <dbReference type="PROSITE" id="PS50103"/>
    </source>
</evidence>